<evidence type="ECO:0000313" key="2">
    <source>
        <dbReference type="EMBL" id="KAE9043568.1"/>
    </source>
</evidence>
<gene>
    <name evidence="2" type="ORF">PR001_g5745</name>
    <name evidence="3" type="ORF">PR003_g5775</name>
</gene>
<organism evidence="2 4">
    <name type="scientific">Phytophthora rubi</name>
    <dbReference type="NCBI Taxonomy" id="129364"/>
    <lineage>
        <taxon>Eukaryota</taxon>
        <taxon>Sar</taxon>
        <taxon>Stramenopiles</taxon>
        <taxon>Oomycota</taxon>
        <taxon>Peronosporomycetes</taxon>
        <taxon>Peronosporales</taxon>
        <taxon>Peronosporaceae</taxon>
        <taxon>Phytophthora</taxon>
    </lineage>
</organism>
<evidence type="ECO:0000313" key="3">
    <source>
        <dbReference type="EMBL" id="KAE9349652.1"/>
    </source>
</evidence>
<feature type="region of interest" description="Disordered" evidence="1">
    <location>
        <begin position="363"/>
        <end position="413"/>
    </location>
</feature>
<name>A0A6A3NQZ4_9STRA</name>
<dbReference type="EMBL" id="QXFT01000245">
    <property type="protein sequence ID" value="KAE9349652.1"/>
    <property type="molecule type" value="Genomic_DNA"/>
</dbReference>
<keyword evidence="5" id="KW-1185">Reference proteome</keyword>
<proteinExistence type="predicted"/>
<accession>A0A6A3NQZ4</accession>
<protein>
    <submittedName>
        <fullName evidence="2">Uncharacterized protein</fullName>
    </submittedName>
</protein>
<dbReference type="Proteomes" id="UP000434957">
    <property type="component" value="Unassembled WGS sequence"/>
</dbReference>
<comment type="caution">
    <text evidence="2">The sequence shown here is derived from an EMBL/GenBank/DDBJ whole genome shotgun (WGS) entry which is preliminary data.</text>
</comment>
<reference evidence="2 4" key="1">
    <citation type="submission" date="2018-09" db="EMBL/GenBank/DDBJ databases">
        <title>Genomic investigation of the strawberry pathogen Phytophthora fragariae indicates pathogenicity is determined by transcriptional variation in three key races.</title>
        <authorList>
            <person name="Adams T.M."/>
            <person name="Armitage A.D."/>
            <person name="Sobczyk M.K."/>
            <person name="Bates H.J."/>
            <person name="Dunwell J.M."/>
            <person name="Nellist C.F."/>
            <person name="Harrison R.J."/>
        </authorList>
    </citation>
    <scope>NUCLEOTIDE SEQUENCE [LARGE SCALE GENOMIC DNA]</scope>
    <source>
        <strain evidence="2 4">SCRP249</strain>
        <strain evidence="3 5">SCRP333</strain>
    </source>
</reference>
<feature type="compositionally biased region" description="Polar residues" evidence="1">
    <location>
        <begin position="322"/>
        <end position="334"/>
    </location>
</feature>
<dbReference type="AlphaFoldDB" id="A0A6A3NQZ4"/>
<dbReference type="EMBL" id="QXFV01000259">
    <property type="protein sequence ID" value="KAE9043568.1"/>
    <property type="molecule type" value="Genomic_DNA"/>
</dbReference>
<evidence type="ECO:0000256" key="1">
    <source>
        <dbReference type="SAM" id="MobiDB-lite"/>
    </source>
</evidence>
<evidence type="ECO:0000313" key="5">
    <source>
        <dbReference type="Proteomes" id="UP000434957"/>
    </source>
</evidence>
<feature type="region of interest" description="Disordered" evidence="1">
    <location>
        <begin position="313"/>
        <end position="346"/>
    </location>
</feature>
<evidence type="ECO:0000313" key="4">
    <source>
        <dbReference type="Proteomes" id="UP000429607"/>
    </source>
</evidence>
<dbReference type="Proteomes" id="UP000429607">
    <property type="component" value="Unassembled WGS sequence"/>
</dbReference>
<sequence>MAVQALTETSVKNLTEQQRIIVEKLGEAFTATHAGLHEQFQRMQMVQDERGVQIERFVNDRLAQSLQDVQRETSESKLANSAQVDGVHHRLEVVATKVDEELEKIMAQIHQLVEAKFMAYQNQMRLGQETKLLVQQQVEAAYEGVKAAIKISLEKDIHRACEAIRQELLQTVNRAEEPLRESIRALACEITSNAEVRMQKTLTNTQSDLHLQIQRQADATAALRDQVRKQGVRIRKQCRLHDDVELEVTIAEMVQKEVQQRLNAVQSERALAPVDASEQETTLQVQPDETRNLIDDSIQSAVEVICKTIKNEVRTMAPNPEQPKTQQSPVNDATDTNEDCGATNDDYQLERRMQEAWRRTYLDDSHSVSQVEPSSTDQEMSSGGDFVSQRGSGPEVEPLREVENEENASSQQAEAAMLLHEISTQELGDVVLTQPIDVWENAQQQQHSEHRHQQTVRVNLRAVISEIQLQVAVRAEMAARRYLSSKKKSRKK</sequence>
<feature type="compositionally biased region" description="Polar residues" evidence="1">
    <location>
        <begin position="367"/>
        <end position="381"/>
    </location>
</feature>